<protein>
    <submittedName>
        <fullName evidence="2">Uncharacterized protein</fullName>
    </submittedName>
</protein>
<evidence type="ECO:0000313" key="3">
    <source>
        <dbReference type="Proteomes" id="UP001557470"/>
    </source>
</evidence>
<accession>A0ABD0XHL8</accession>
<gene>
    <name evidence="2" type="ORF">UPYG_G00151070</name>
</gene>
<keyword evidence="1" id="KW-0732">Signal</keyword>
<dbReference type="EMBL" id="JAGEUA010000004">
    <property type="protein sequence ID" value="KAL0984958.1"/>
    <property type="molecule type" value="Genomic_DNA"/>
</dbReference>
<keyword evidence="3" id="KW-1185">Reference proteome</keyword>
<dbReference type="Proteomes" id="UP001557470">
    <property type="component" value="Unassembled WGS sequence"/>
</dbReference>
<evidence type="ECO:0000256" key="1">
    <source>
        <dbReference type="SAM" id="SignalP"/>
    </source>
</evidence>
<evidence type="ECO:0000313" key="2">
    <source>
        <dbReference type="EMBL" id="KAL0984958.1"/>
    </source>
</evidence>
<feature type="chain" id="PRO_5044896238" evidence="1">
    <location>
        <begin position="24"/>
        <end position="177"/>
    </location>
</feature>
<proteinExistence type="predicted"/>
<name>A0ABD0XHL8_UMBPY</name>
<dbReference type="PANTHER" id="PTHR38706">
    <property type="entry name" value="SI:CH211-198C19.1-RELATED"/>
    <property type="match status" value="1"/>
</dbReference>
<sequence length="177" mass="20827">MANQNSFLRCILLLLLAVVLVSALRTLDTTKELENTGFGTPPPRHGMKLLIWYVHNCIDNNMVSLCKPRKGEYGFHVFKNYKRLLPKLKDRNQYTYYTIGNLHSPGAENLPYEVRQYYDKHNPLSNQDRVLVKYNQNNNRIEEMYISEHYQKMKTYMIGPNLLSSLRDHLAYIDVIE</sequence>
<dbReference type="AlphaFoldDB" id="A0ABD0XHL8"/>
<feature type="signal peptide" evidence="1">
    <location>
        <begin position="1"/>
        <end position="23"/>
    </location>
</feature>
<comment type="caution">
    <text evidence="2">The sequence shown here is derived from an EMBL/GenBank/DDBJ whole genome shotgun (WGS) entry which is preliminary data.</text>
</comment>
<dbReference type="PANTHER" id="PTHR38706:SF3">
    <property type="entry name" value="SI:CH211-198C19.1"/>
    <property type="match status" value="1"/>
</dbReference>
<organism evidence="2 3">
    <name type="scientific">Umbra pygmaea</name>
    <name type="common">Eastern mudminnow</name>
    <dbReference type="NCBI Taxonomy" id="75934"/>
    <lineage>
        <taxon>Eukaryota</taxon>
        <taxon>Metazoa</taxon>
        <taxon>Chordata</taxon>
        <taxon>Craniata</taxon>
        <taxon>Vertebrata</taxon>
        <taxon>Euteleostomi</taxon>
        <taxon>Actinopterygii</taxon>
        <taxon>Neopterygii</taxon>
        <taxon>Teleostei</taxon>
        <taxon>Protacanthopterygii</taxon>
        <taxon>Esociformes</taxon>
        <taxon>Umbridae</taxon>
        <taxon>Umbra</taxon>
    </lineage>
</organism>
<reference evidence="2 3" key="1">
    <citation type="submission" date="2024-06" db="EMBL/GenBank/DDBJ databases">
        <authorList>
            <person name="Pan Q."/>
            <person name="Wen M."/>
            <person name="Jouanno E."/>
            <person name="Zahm M."/>
            <person name="Klopp C."/>
            <person name="Cabau C."/>
            <person name="Louis A."/>
            <person name="Berthelot C."/>
            <person name="Parey E."/>
            <person name="Roest Crollius H."/>
            <person name="Montfort J."/>
            <person name="Robinson-Rechavi M."/>
            <person name="Bouchez O."/>
            <person name="Lampietro C."/>
            <person name="Lopez Roques C."/>
            <person name="Donnadieu C."/>
            <person name="Postlethwait J."/>
            <person name="Bobe J."/>
            <person name="Verreycken H."/>
            <person name="Guiguen Y."/>
        </authorList>
    </citation>
    <scope>NUCLEOTIDE SEQUENCE [LARGE SCALE GENOMIC DNA]</scope>
    <source>
        <strain evidence="2">Up_M1</strain>
        <tissue evidence="2">Testis</tissue>
    </source>
</reference>